<name>A0A7J5ACW7_9FLAO</name>
<dbReference type="SUPFAM" id="SSF46785">
    <property type="entry name" value="Winged helix' DNA-binding domain"/>
    <property type="match status" value="1"/>
</dbReference>
<evidence type="ECO:0000313" key="2">
    <source>
        <dbReference type="Proteomes" id="UP000467305"/>
    </source>
</evidence>
<dbReference type="InterPro" id="IPR036390">
    <property type="entry name" value="WH_DNA-bd_sf"/>
</dbReference>
<organism evidence="1 2">
    <name type="scientific">Tenacibaculum aiptasiae</name>
    <dbReference type="NCBI Taxonomy" id="426481"/>
    <lineage>
        <taxon>Bacteria</taxon>
        <taxon>Pseudomonadati</taxon>
        <taxon>Bacteroidota</taxon>
        <taxon>Flavobacteriia</taxon>
        <taxon>Flavobacteriales</taxon>
        <taxon>Flavobacteriaceae</taxon>
        <taxon>Tenacibaculum</taxon>
    </lineage>
</organism>
<dbReference type="Proteomes" id="UP000467305">
    <property type="component" value="Unassembled WGS sequence"/>
</dbReference>
<accession>A0A7J5ACW7</accession>
<proteinExistence type="predicted"/>
<dbReference type="Gene3D" id="2.60.120.10">
    <property type="entry name" value="Jelly Rolls"/>
    <property type="match status" value="1"/>
</dbReference>
<protein>
    <submittedName>
        <fullName evidence="1">Crp/Fnr family transcriptional regulator</fullName>
    </submittedName>
</protein>
<dbReference type="SUPFAM" id="SSF51206">
    <property type="entry name" value="cAMP-binding domain-like"/>
    <property type="match status" value="1"/>
</dbReference>
<dbReference type="InterPro" id="IPR014710">
    <property type="entry name" value="RmlC-like_jellyroll"/>
</dbReference>
<dbReference type="EMBL" id="WAAU01000024">
    <property type="protein sequence ID" value="KAB1155411.1"/>
    <property type="molecule type" value="Genomic_DNA"/>
</dbReference>
<comment type="caution">
    <text evidence="1">The sequence shown here is derived from an EMBL/GenBank/DDBJ whole genome shotgun (WGS) entry which is preliminary data.</text>
</comment>
<dbReference type="RefSeq" id="WP_150900520.1">
    <property type="nucleotide sequence ID" value="NZ_WAAU01000024.1"/>
</dbReference>
<keyword evidence="2" id="KW-1185">Reference proteome</keyword>
<dbReference type="OrthoDB" id="1187292at2"/>
<dbReference type="AlphaFoldDB" id="A0A7J5ACW7"/>
<sequence length="204" mass="23217">MILKSLINCKESTVRLIQSTAIKKKYITGDPILLKDVPINHSAIIIKGVLKAHLDQDDSSLLLYHISPKNNPLIVLMNMTENQASPISITAIEDSTLLWVPNDKVSEWESNCLSFKKAIINSSEHNISTMVYRLQNLLTHSLENRLFYYLKNKSNIYEQKDIRISRAEISSDLKTPKASISRAIKRLENQHKIIGKPRSIQLVV</sequence>
<reference evidence="1 2" key="1">
    <citation type="submission" date="2019-09" db="EMBL/GenBank/DDBJ databases">
        <authorList>
            <person name="Cao W.R."/>
        </authorList>
    </citation>
    <scope>NUCLEOTIDE SEQUENCE [LARGE SCALE GENOMIC DNA]</scope>
    <source>
        <strain evidence="2">a4</strain>
    </source>
</reference>
<dbReference type="InterPro" id="IPR036388">
    <property type="entry name" value="WH-like_DNA-bd_sf"/>
</dbReference>
<dbReference type="InterPro" id="IPR018490">
    <property type="entry name" value="cNMP-bd_dom_sf"/>
</dbReference>
<evidence type="ECO:0000313" key="1">
    <source>
        <dbReference type="EMBL" id="KAB1155411.1"/>
    </source>
</evidence>
<gene>
    <name evidence="1" type="ORF">F7018_13135</name>
</gene>
<dbReference type="Gene3D" id="1.10.10.10">
    <property type="entry name" value="Winged helix-like DNA-binding domain superfamily/Winged helix DNA-binding domain"/>
    <property type="match status" value="1"/>
</dbReference>